<dbReference type="EMBL" id="AL646052">
    <property type="protein sequence ID" value="CAD15604.1"/>
    <property type="molecule type" value="Genomic_DNA"/>
</dbReference>
<evidence type="ECO:0000313" key="1">
    <source>
        <dbReference type="EMBL" id="CAD15604.1"/>
    </source>
</evidence>
<accession>Q8XY61</accession>
<organism evidence="1 2">
    <name type="scientific">Ralstonia nicotianae (strain ATCC BAA-1114 / GMI1000)</name>
    <name type="common">Ralstonia solanacearum</name>
    <dbReference type="NCBI Taxonomy" id="267608"/>
    <lineage>
        <taxon>Bacteria</taxon>
        <taxon>Pseudomonadati</taxon>
        <taxon>Pseudomonadota</taxon>
        <taxon>Betaproteobacteria</taxon>
        <taxon>Burkholderiales</taxon>
        <taxon>Burkholderiaceae</taxon>
        <taxon>Ralstonia</taxon>
        <taxon>Ralstonia solanacearum species complex</taxon>
    </lineage>
</organism>
<reference evidence="1 2" key="1">
    <citation type="journal article" date="2002" name="Nature">
        <title>Genome sequence of the plant pathogen Ralstonia solanacearum.</title>
        <authorList>
            <person name="Salanoubat M."/>
            <person name="Genin S."/>
            <person name="Artiguenave F."/>
            <person name="Gouzy J."/>
            <person name="Mangenot S."/>
            <person name="Arlat M."/>
            <person name="Billault A."/>
            <person name="Brottier P."/>
            <person name="Camus J.C."/>
            <person name="Cattolico L."/>
            <person name="Chandler M."/>
            <person name="Choisne N."/>
            <person name="Claudel-Renard C."/>
            <person name="Cunnac S."/>
            <person name="Demange N."/>
            <person name="Gaspin C."/>
            <person name="Lavie M."/>
            <person name="Moisan A."/>
            <person name="Robert C."/>
            <person name="Saurin W."/>
            <person name="Schiex T."/>
            <person name="Siguier P."/>
            <person name="Thebault P."/>
            <person name="Whalen M."/>
            <person name="Wincker P."/>
            <person name="Levy M."/>
            <person name="Weissenbach J."/>
            <person name="Boucher C.A."/>
        </authorList>
    </citation>
    <scope>NUCLEOTIDE SEQUENCE [LARGE SCALE GENOMIC DNA]</scope>
    <source>
        <strain evidence="2">ATCC BAA-1114 / GMI1000</strain>
    </source>
</reference>
<keyword evidence="2" id="KW-1185">Reference proteome</keyword>
<dbReference type="Proteomes" id="UP000001436">
    <property type="component" value="Chromosome"/>
</dbReference>
<proteinExistence type="predicted"/>
<name>Q8XY61_RALN1</name>
<dbReference type="KEGG" id="rso:RSc1902"/>
<dbReference type="EnsemblBacteria" id="CAD15604">
    <property type="protein sequence ID" value="CAD15604"/>
    <property type="gene ID" value="RSc1902"/>
</dbReference>
<dbReference type="HOGENOM" id="CLU_3029181_0_0_4"/>
<dbReference type="STRING" id="267608.RSc1902"/>
<sequence length="55" mass="5641">MKPFLVHVAAGGRRLSVPTFAASSFDAIVRVLGALEAKGMNANSGTARPIGRTTA</sequence>
<dbReference type="AlphaFoldDB" id="Q8XY61"/>
<gene>
    <name evidence="1" type="ordered locus">RSc1902</name>
</gene>
<evidence type="ECO:0000313" key="2">
    <source>
        <dbReference type="Proteomes" id="UP000001436"/>
    </source>
</evidence>
<dbReference type="RefSeq" id="WP_011001839.1">
    <property type="nucleotide sequence ID" value="NC_003295.1"/>
</dbReference>
<protein>
    <submittedName>
        <fullName evidence="1">Uncharacterized protein</fullName>
    </submittedName>
</protein>